<dbReference type="HAMAP" id="MF_00386">
    <property type="entry name" value="UPF0161_YidD"/>
    <property type="match status" value="1"/>
</dbReference>
<dbReference type="InterPro" id="IPR002696">
    <property type="entry name" value="Membr_insert_effic_factor_YidD"/>
</dbReference>
<dbReference type="Pfam" id="PF01809">
    <property type="entry name" value="YidD"/>
    <property type="match status" value="1"/>
</dbReference>
<organism evidence="1">
    <name type="scientific">marine metagenome</name>
    <dbReference type="NCBI Taxonomy" id="408172"/>
    <lineage>
        <taxon>unclassified sequences</taxon>
        <taxon>metagenomes</taxon>
        <taxon>ecological metagenomes</taxon>
    </lineage>
</organism>
<reference evidence="1" key="1">
    <citation type="submission" date="2018-05" db="EMBL/GenBank/DDBJ databases">
        <authorList>
            <person name="Lanie J.A."/>
            <person name="Ng W.-L."/>
            <person name="Kazmierczak K.M."/>
            <person name="Andrzejewski T.M."/>
            <person name="Davidsen T.M."/>
            <person name="Wayne K.J."/>
            <person name="Tettelin H."/>
            <person name="Glass J.I."/>
            <person name="Rusch D."/>
            <person name="Podicherti R."/>
            <person name="Tsui H.-C.T."/>
            <person name="Winkler M.E."/>
        </authorList>
    </citation>
    <scope>NUCLEOTIDE SEQUENCE</scope>
</reference>
<sequence>MRYILLVFIKGYQWLISPLLGNNCRHIPSCSEYTYEAIKSHGAVRGIGLGAKRISKCHPWSEAKFDPVPKKLPN</sequence>
<protein>
    <recommendedName>
        <fullName evidence="2">Membrane protein insertion efficiency factor YidD</fullName>
    </recommendedName>
</protein>
<dbReference type="EMBL" id="UINC01215021">
    <property type="protein sequence ID" value="SVE40511.1"/>
    <property type="molecule type" value="Genomic_DNA"/>
</dbReference>
<dbReference type="PANTHER" id="PTHR33383">
    <property type="entry name" value="MEMBRANE PROTEIN INSERTION EFFICIENCY FACTOR-RELATED"/>
    <property type="match status" value="1"/>
</dbReference>
<proteinExistence type="inferred from homology"/>
<dbReference type="PANTHER" id="PTHR33383:SF1">
    <property type="entry name" value="MEMBRANE PROTEIN INSERTION EFFICIENCY FACTOR-RELATED"/>
    <property type="match status" value="1"/>
</dbReference>
<dbReference type="AlphaFoldDB" id="A0A383D815"/>
<dbReference type="SMART" id="SM01234">
    <property type="entry name" value="Haemolytic"/>
    <property type="match status" value="1"/>
</dbReference>
<accession>A0A383D815</accession>
<evidence type="ECO:0008006" key="2">
    <source>
        <dbReference type="Google" id="ProtNLM"/>
    </source>
</evidence>
<evidence type="ECO:0000313" key="1">
    <source>
        <dbReference type="EMBL" id="SVE40511.1"/>
    </source>
</evidence>
<dbReference type="NCBIfam" id="TIGR00278">
    <property type="entry name" value="membrane protein insertion efficiency factor YidD"/>
    <property type="match status" value="1"/>
</dbReference>
<name>A0A383D815_9ZZZZ</name>
<gene>
    <name evidence="1" type="ORF">METZ01_LOCUS493365</name>
</gene>